<evidence type="ECO:0000313" key="4">
    <source>
        <dbReference type="EMBL" id="MDT0551856.1"/>
    </source>
</evidence>
<evidence type="ECO:0000313" key="5">
    <source>
        <dbReference type="Proteomes" id="UP001252186"/>
    </source>
</evidence>
<evidence type="ECO:0000256" key="2">
    <source>
        <dbReference type="ARBA" id="ARBA00022801"/>
    </source>
</evidence>
<accession>A0ABU2Y103</accession>
<dbReference type="Pfam" id="PF00884">
    <property type="entry name" value="Sulfatase"/>
    <property type="match status" value="1"/>
</dbReference>
<proteinExistence type="inferred from homology"/>
<dbReference type="Gene3D" id="3.40.720.10">
    <property type="entry name" value="Alkaline Phosphatase, subunit A"/>
    <property type="match status" value="1"/>
</dbReference>
<dbReference type="Proteomes" id="UP001252186">
    <property type="component" value="Unassembled WGS sequence"/>
</dbReference>
<dbReference type="PANTHER" id="PTHR42693">
    <property type="entry name" value="ARYLSULFATASE FAMILY MEMBER"/>
    <property type="match status" value="1"/>
</dbReference>
<dbReference type="InterPro" id="IPR017850">
    <property type="entry name" value="Alkaline_phosphatase_core_sf"/>
</dbReference>
<keyword evidence="2" id="KW-0378">Hydrolase</keyword>
<dbReference type="CDD" id="cd16027">
    <property type="entry name" value="SGSH"/>
    <property type="match status" value="1"/>
</dbReference>
<dbReference type="RefSeq" id="WP_311591665.1">
    <property type="nucleotide sequence ID" value="NZ_JAVRHV010000001.1"/>
</dbReference>
<organism evidence="4 5">
    <name type="scientific">Urechidicola vernalis</name>
    <dbReference type="NCBI Taxonomy" id="3075600"/>
    <lineage>
        <taxon>Bacteria</taxon>
        <taxon>Pseudomonadati</taxon>
        <taxon>Bacteroidota</taxon>
        <taxon>Flavobacteriia</taxon>
        <taxon>Flavobacteriales</taxon>
        <taxon>Flavobacteriaceae</taxon>
        <taxon>Urechidicola</taxon>
    </lineage>
</organism>
<keyword evidence="5" id="KW-1185">Reference proteome</keyword>
<sequence length="624" mass="71558">MVKSIALRRVFVGIGILLSVVVNSQEKELPPPNIVWLVSEDNSMHYLKMFNDNGVATPNIEGLAEQGLTYTRAFSNAAVCSSARSTLISGTYGPRLASHYHRKLQKVPMPTDLEMFPAYLRKAGYYTTNNNKEDYNFKKKENVWDESSNKASYKNRKKGQPFFHVYNTGITHEGKLHFKKGIVKNKKTQTSLESFTVQPNHPDTELFKYTNAYYRDKIVQMDTQMGTIIQQLKDDGLYDNTIIFYYGDHGGVLPGSKGYLYETGLHVPLVVHIPEMYKHLAPHKLGGKVGGFVSFVDFGATVLSLAGVEIPENMDGEPFLGMNVSEKEVNSRDETFSYADRFDEKYDMVRALRKGKYKYIRNYQPFNFDGLLNQYRYKQLAFQEWADLYAKGELNEVQASFYESRSPEMLFDVENDPYETNNLAKNPEYKSILQKMRKGLNAYEMSMPDLSFYPEHYLIKNAFQNPELFGQKHKKDILKYIKIADLSLGSFENSKKKLEKALNSNDPWERYWALIVCSTFGKQAKKFNQIIKDIANNDSERINKIRALEFIGLTGAQNPLEEMASILVESESVAESLLITNTMVLMTDGPNKYRATMNFDQVSEEIKTAVPLVNRFEYLTRISK</sequence>
<name>A0ABU2Y103_9FLAO</name>
<feature type="domain" description="Sulfatase N-terminal" evidence="3">
    <location>
        <begin position="32"/>
        <end position="308"/>
    </location>
</feature>
<protein>
    <submittedName>
        <fullName evidence="4">Sulfatase</fullName>
    </submittedName>
</protein>
<dbReference type="EMBL" id="JAVRHV010000001">
    <property type="protein sequence ID" value="MDT0551856.1"/>
    <property type="molecule type" value="Genomic_DNA"/>
</dbReference>
<gene>
    <name evidence="4" type="ORF">RM519_01240</name>
</gene>
<dbReference type="InterPro" id="IPR000917">
    <property type="entry name" value="Sulfatase_N"/>
</dbReference>
<dbReference type="InterPro" id="IPR050738">
    <property type="entry name" value="Sulfatase"/>
</dbReference>
<evidence type="ECO:0000256" key="1">
    <source>
        <dbReference type="ARBA" id="ARBA00008779"/>
    </source>
</evidence>
<comment type="similarity">
    <text evidence="1">Belongs to the sulfatase family.</text>
</comment>
<dbReference type="SUPFAM" id="SSF53649">
    <property type="entry name" value="Alkaline phosphatase-like"/>
    <property type="match status" value="1"/>
</dbReference>
<reference evidence="4 5" key="1">
    <citation type="submission" date="2023-09" db="EMBL/GenBank/DDBJ databases">
        <authorList>
            <person name="Rey-Velasco X."/>
        </authorList>
    </citation>
    <scope>NUCLEOTIDE SEQUENCE [LARGE SCALE GENOMIC DNA]</scope>
    <source>
        <strain evidence="4 5">P050</strain>
    </source>
</reference>
<dbReference type="PANTHER" id="PTHR42693:SF53">
    <property type="entry name" value="ENDO-4-O-SULFATASE"/>
    <property type="match status" value="1"/>
</dbReference>
<comment type="caution">
    <text evidence="4">The sequence shown here is derived from an EMBL/GenBank/DDBJ whole genome shotgun (WGS) entry which is preliminary data.</text>
</comment>
<evidence type="ECO:0000259" key="3">
    <source>
        <dbReference type="Pfam" id="PF00884"/>
    </source>
</evidence>